<protein>
    <submittedName>
        <fullName evidence="2">Uncharacterized protein</fullName>
    </submittedName>
</protein>
<reference evidence="2 3" key="1">
    <citation type="journal article" date="2016" name="Nat. Commun.">
        <title>Thousands of microbial genomes shed light on interconnected biogeochemical processes in an aquifer system.</title>
        <authorList>
            <person name="Anantharaman K."/>
            <person name="Brown C.T."/>
            <person name="Hug L.A."/>
            <person name="Sharon I."/>
            <person name="Castelle C.J."/>
            <person name="Probst A.J."/>
            <person name="Thomas B.C."/>
            <person name="Singh A."/>
            <person name="Wilkins M.J."/>
            <person name="Karaoz U."/>
            <person name="Brodie E.L."/>
            <person name="Williams K.H."/>
            <person name="Hubbard S.S."/>
            <person name="Banfield J.F."/>
        </authorList>
    </citation>
    <scope>NUCLEOTIDE SEQUENCE [LARGE SCALE GENOMIC DNA]</scope>
</reference>
<comment type="caution">
    <text evidence="2">The sequence shown here is derived from an EMBL/GenBank/DDBJ whole genome shotgun (WGS) entry which is preliminary data.</text>
</comment>
<dbReference type="EMBL" id="MGGI01000021">
    <property type="protein sequence ID" value="OGM25647.1"/>
    <property type="molecule type" value="Genomic_DNA"/>
</dbReference>
<feature type="transmembrane region" description="Helical" evidence="1">
    <location>
        <begin position="162"/>
        <end position="179"/>
    </location>
</feature>
<dbReference type="Proteomes" id="UP000178851">
    <property type="component" value="Unassembled WGS sequence"/>
</dbReference>
<evidence type="ECO:0000313" key="3">
    <source>
        <dbReference type="Proteomes" id="UP000178851"/>
    </source>
</evidence>
<keyword evidence="1" id="KW-1133">Transmembrane helix</keyword>
<keyword evidence="1" id="KW-0812">Transmembrane</keyword>
<organism evidence="2 3">
    <name type="scientific">Candidatus Woesebacteria bacterium RIFCSPHIGHO2_01_FULL_39_28</name>
    <dbReference type="NCBI Taxonomy" id="1802496"/>
    <lineage>
        <taxon>Bacteria</taxon>
        <taxon>Candidatus Woeseibacteriota</taxon>
    </lineage>
</organism>
<name>A0A1F7YE85_9BACT</name>
<keyword evidence="1" id="KW-0472">Membrane</keyword>
<sequence>MKREVTLHFIALVLFFLLISLFKKWFSPFYLGFWLGGIIGTILPDLDHLIYILYLKPNEATSQKVNRLIEKGEILKTFQVLTVTRNERKSLIFHTIAFQALFFILVFWTITSTGSILGRGLVLAFALHLLVDQVVDLTQTKSLDTWFRGIYPLRSGVDSEKATFYWLASFIVLILFGFFF</sequence>
<dbReference type="AlphaFoldDB" id="A0A1F7YE85"/>
<accession>A0A1F7YE85</accession>
<evidence type="ECO:0000256" key="1">
    <source>
        <dbReference type="SAM" id="Phobius"/>
    </source>
</evidence>
<proteinExistence type="predicted"/>
<feature type="transmembrane region" description="Helical" evidence="1">
    <location>
        <begin position="32"/>
        <end position="54"/>
    </location>
</feature>
<evidence type="ECO:0000313" key="2">
    <source>
        <dbReference type="EMBL" id="OGM25647.1"/>
    </source>
</evidence>
<feature type="transmembrane region" description="Helical" evidence="1">
    <location>
        <begin position="91"/>
        <end position="110"/>
    </location>
</feature>
<feature type="transmembrane region" description="Helical" evidence="1">
    <location>
        <begin position="7"/>
        <end position="26"/>
    </location>
</feature>
<gene>
    <name evidence="2" type="ORF">A2627_04370</name>
</gene>